<accession>N4WUS1</accession>
<dbReference type="AlphaFoldDB" id="N4WUS1"/>
<dbReference type="InterPro" id="IPR051450">
    <property type="entry name" value="Gfo/Idh/MocA_Oxidoreductases"/>
</dbReference>
<evidence type="ECO:0000313" key="3">
    <source>
        <dbReference type="EMBL" id="ENH96866.1"/>
    </source>
</evidence>
<name>N4WUS1_9BACI</name>
<keyword evidence="4" id="KW-1185">Reference proteome</keyword>
<dbReference type="Pfam" id="PF22725">
    <property type="entry name" value="GFO_IDH_MocA_C3"/>
    <property type="match status" value="1"/>
</dbReference>
<dbReference type="PATRIC" id="fig|1308866.3.peg.1714"/>
<dbReference type="EMBL" id="APML01000028">
    <property type="protein sequence ID" value="ENH96866.1"/>
    <property type="molecule type" value="Genomic_DNA"/>
</dbReference>
<dbReference type="GO" id="GO:0000166">
    <property type="term" value="F:nucleotide binding"/>
    <property type="evidence" value="ECO:0007669"/>
    <property type="project" value="InterPro"/>
</dbReference>
<evidence type="ECO:0000259" key="2">
    <source>
        <dbReference type="Pfam" id="PF22725"/>
    </source>
</evidence>
<dbReference type="Pfam" id="PF01408">
    <property type="entry name" value="GFO_IDH_MocA"/>
    <property type="match status" value="1"/>
</dbReference>
<comment type="caution">
    <text evidence="3">The sequence shown here is derived from an EMBL/GenBank/DDBJ whole genome shotgun (WGS) entry which is preliminary data.</text>
</comment>
<evidence type="ECO:0000259" key="1">
    <source>
        <dbReference type="Pfam" id="PF01408"/>
    </source>
</evidence>
<feature type="domain" description="GFO/IDH/MocA-like oxidoreductase" evidence="2">
    <location>
        <begin position="118"/>
        <end position="245"/>
    </location>
</feature>
<reference evidence="3 4" key="1">
    <citation type="submission" date="2013-03" db="EMBL/GenBank/DDBJ databases">
        <title>Draft genome sequence of Gracibacillus halophilus YIM-C55.5, a moderately halophilic and thermophilic organism from the Xiaochaidamu salt lake.</title>
        <authorList>
            <person name="Sugumar T."/>
            <person name="Polireddy D.R."/>
            <person name="Antony A."/>
            <person name="Madhava Y.R."/>
            <person name="Sivakumar N."/>
        </authorList>
    </citation>
    <scope>NUCLEOTIDE SEQUENCE [LARGE SCALE GENOMIC DNA]</scope>
    <source>
        <strain evidence="3 4">YIM-C55.5</strain>
    </source>
</reference>
<dbReference type="Proteomes" id="UP000012283">
    <property type="component" value="Unassembled WGS sequence"/>
</dbReference>
<dbReference type="STRING" id="1308866.J416_08459"/>
<proteinExistence type="predicted"/>
<dbReference type="RefSeq" id="WP_003468228.1">
    <property type="nucleotide sequence ID" value="NZ_APML01000028.1"/>
</dbReference>
<dbReference type="InterPro" id="IPR055170">
    <property type="entry name" value="GFO_IDH_MocA-like_dom"/>
</dbReference>
<dbReference type="PANTHER" id="PTHR43377:SF1">
    <property type="entry name" value="BILIVERDIN REDUCTASE A"/>
    <property type="match status" value="1"/>
</dbReference>
<dbReference type="PANTHER" id="PTHR43377">
    <property type="entry name" value="BILIVERDIN REDUCTASE A"/>
    <property type="match status" value="1"/>
</dbReference>
<organism evidence="3 4">
    <name type="scientific">Gracilibacillus halophilus YIM-C55.5</name>
    <dbReference type="NCBI Taxonomy" id="1308866"/>
    <lineage>
        <taxon>Bacteria</taxon>
        <taxon>Bacillati</taxon>
        <taxon>Bacillota</taxon>
        <taxon>Bacilli</taxon>
        <taxon>Bacillales</taxon>
        <taxon>Bacillaceae</taxon>
        <taxon>Gracilibacillus</taxon>
    </lineage>
</organism>
<dbReference type="Gene3D" id="3.40.50.720">
    <property type="entry name" value="NAD(P)-binding Rossmann-like Domain"/>
    <property type="match status" value="1"/>
</dbReference>
<dbReference type="InterPro" id="IPR000683">
    <property type="entry name" value="Gfo/Idh/MocA-like_OxRdtase_N"/>
</dbReference>
<dbReference type="SUPFAM" id="SSF55347">
    <property type="entry name" value="Glyceraldehyde-3-phosphate dehydrogenase-like, C-terminal domain"/>
    <property type="match status" value="1"/>
</dbReference>
<dbReference type="SUPFAM" id="SSF51735">
    <property type="entry name" value="NAD(P)-binding Rossmann-fold domains"/>
    <property type="match status" value="1"/>
</dbReference>
<protein>
    <submittedName>
        <fullName evidence="3">Oxidoreductase domain-containing protein</fullName>
    </submittedName>
</protein>
<dbReference type="InterPro" id="IPR036291">
    <property type="entry name" value="NAD(P)-bd_dom_sf"/>
</dbReference>
<dbReference type="eggNOG" id="COG0673">
    <property type="taxonomic scope" value="Bacteria"/>
</dbReference>
<dbReference type="Gene3D" id="3.30.360.10">
    <property type="entry name" value="Dihydrodipicolinate Reductase, domain 2"/>
    <property type="match status" value="1"/>
</dbReference>
<gene>
    <name evidence="3" type="ORF">J416_08459</name>
</gene>
<sequence>MHADSYARQANQDNNLSIQLVWDEDTARGRDWADELGVPFESELESVLQNPNIDAVIVCTPTNLHKEVIMKAAKHQKHIFTEKVLAFTVEDCQEIYDVVEAFNVHLMVSLPHVIKANYLYAQQIVDQELLGEITMLRCRKAHNGAVPQEDQSTGWLPEHFFDQETCGGGSFIDLGAHPIYLTNRLAGPAKSICARLQTQSDKYEVDDNAVAIIEYTSGAIGVVEASFMSHGSPFQLELYGTAGTLLIENNHIRLKTKQTGDDWIEPEEQINTLPTPLEQWVNAITHNQQSSITKEDIVNLSRINQAATLSNQQEKKVYIEEIIGGKSHV</sequence>
<feature type="domain" description="Gfo/Idh/MocA-like oxidoreductase N-terminal" evidence="1">
    <location>
        <begin position="5"/>
        <end position="108"/>
    </location>
</feature>
<evidence type="ECO:0000313" key="4">
    <source>
        <dbReference type="Proteomes" id="UP000012283"/>
    </source>
</evidence>